<evidence type="ECO:0000256" key="1">
    <source>
        <dbReference type="ARBA" id="ARBA00011051"/>
    </source>
</evidence>
<evidence type="ECO:0000259" key="4">
    <source>
        <dbReference type="PROSITE" id="PS51819"/>
    </source>
</evidence>
<dbReference type="EMBL" id="CP045913">
    <property type="protein sequence ID" value="QGH63051.1"/>
    <property type="molecule type" value="Genomic_DNA"/>
</dbReference>
<dbReference type="PROSITE" id="PS51819">
    <property type="entry name" value="VOC"/>
    <property type="match status" value="1"/>
</dbReference>
<dbReference type="InterPro" id="IPR037523">
    <property type="entry name" value="VOC_core"/>
</dbReference>
<gene>
    <name evidence="5" type="ORF">GHV41_20405</name>
</gene>
<accession>A0A5Q2VHQ9</accession>
<organism evidence="5 6">
    <name type="scientific">Serratia proteamaculans</name>
    <dbReference type="NCBI Taxonomy" id="28151"/>
    <lineage>
        <taxon>Bacteria</taxon>
        <taxon>Pseudomonadati</taxon>
        <taxon>Pseudomonadota</taxon>
        <taxon>Gammaproteobacteria</taxon>
        <taxon>Enterobacterales</taxon>
        <taxon>Yersiniaceae</taxon>
        <taxon>Serratia</taxon>
    </lineage>
</organism>
<dbReference type="SUPFAM" id="SSF54593">
    <property type="entry name" value="Glyoxalase/Bleomycin resistance protein/Dihydroxybiphenyl dioxygenase"/>
    <property type="match status" value="1"/>
</dbReference>
<dbReference type="InterPro" id="IPR029068">
    <property type="entry name" value="Glyas_Bleomycin-R_OHBP_Dase"/>
</dbReference>
<sequence>MEFSAAIPILRIFSVEKAREFYLDFLGFTLDWEHRFSEDLPLYMQITRSGLTLHLSEHHGDSTPGSALFIPTQDIDALHAELSARQYRYARPGVETVDWGKELNIADPFGNRLRFCEQQD</sequence>
<evidence type="ECO:0000313" key="5">
    <source>
        <dbReference type="EMBL" id="QGH63051.1"/>
    </source>
</evidence>
<dbReference type="GO" id="GO:0046677">
    <property type="term" value="P:response to antibiotic"/>
    <property type="evidence" value="ECO:0007669"/>
    <property type="project" value="UniProtKB-KW"/>
</dbReference>
<protein>
    <recommendedName>
        <fullName evidence="2">Bleomycin resistance protein</fullName>
    </recommendedName>
</protein>
<dbReference type="Gene3D" id="3.10.180.10">
    <property type="entry name" value="2,3-Dihydroxybiphenyl 1,2-Dioxygenase, domain 1"/>
    <property type="match status" value="1"/>
</dbReference>
<evidence type="ECO:0000313" key="6">
    <source>
        <dbReference type="Proteomes" id="UP000381260"/>
    </source>
</evidence>
<dbReference type="InterPro" id="IPR000335">
    <property type="entry name" value="Bleomycin-R"/>
</dbReference>
<comment type="similarity">
    <text evidence="1">Belongs to the bleomycin resistance protein family.</text>
</comment>
<evidence type="ECO:0000256" key="3">
    <source>
        <dbReference type="ARBA" id="ARBA00023251"/>
    </source>
</evidence>
<keyword evidence="3" id="KW-0046">Antibiotic resistance</keyword>
<reference evidence="5 6" key="1">
    <citation type="submission" date="2019-11" db="EMBL/GenBank/DDBJ databases">
        <title>The Phosphoenolpyruvate Phosphotransferase System Regulates Serratia proteamaculans 336X Biofilm Formation and Wheat Roots colonization.</title>
        <authorList>
            <person name="Liu F."/>
        </authorList>
    </citation>
    <scope>NUCLEOTIDE SEQUENCE [LARGE SCALE GENOMIC DNA]</scope>
    <source>
        <strain evidence="5 6">336X</strain>
    </source>
</reference>
<evidence type="ECO:0000256" key="2">
    <source>
        <dbReference type="ARBA" id="ARBA00021572"/>
    </source>
</evidence>
<feature type="domain" description="VOC" evidence="4">
    <location>
        <begin position="4"/>
        <end position="118"/>
    </location>
</feature>
<dbReference type="AlphaFoldDB" id="A0A5Q2VHQ9"/>
<dbReference type="CDD" id="cd08349">
    <property type="entry name" value="BLMA_like"/>
    <property type="match status" value="1"/>
</dbReference>
<name>A0A5Q2VHQ9_SERPR</name>
<proteinExistence type="inferred from homology"/>
<dbReference type="Proteomes" id="UP000381260">
    <property type="component" value="Chromosome"/>
</dbReference>
<dbReference type="Pfam" id="PF19581">
    <property type="entry name" value="Glyoxalase_7"/>
    <property type="match status" value="1"/>
</dbReference>
<dbReference type="RefSeq" id="WP_017893327.1">
    <property type="nucleotide sequence ID" value="NZ_CP045913.1"/>
</dbReference>